<feature type="region of interest" description="Disordered" evidence="3">
    <location>
        <begin position="735"/>
        <end position="803"/>
    </location>
</feature>
<evidence type="ECO:0000256" key="2">
    <source>
        <dbReference type="ARBA" id="ARBA00023235"/>
    </source>
</evidence>
<dbReference type="NCBIfam" id="TIGR00094">
    <property type="entry name" value="tRNA_TruD_broad"/>
    <property type="match status" value="1"/>
</dbReference>
<comment type="caution">
    <text evidence="5">The sequence shown here is derived from an EMBL/GenBank/DDBJ whole genome shotgun (WGS) entry which is preliminary data.</text>
</comment>
<feature type="region of interest" description="Disordered" evidence="3">
    <location>
        <begin position="112"/>
        <end position="149"/>
    </location>
</feature>
<evidence type="ECO:0000313" key="6">
    <source>
        <dbReference type="Proteomes" id="UP001265746"/>
    </source>
</evidence>
<sequence length="965" mass="107375">MASPPQQTSQSFQDTDTHQQSFRNQNRHHDRPHHAAQQPHNPNQPMNYMPSVRAASEKKLGLLYFCSPQNHGWHGDVRKRFTDFLVNEIQKNGEVLHLSDYNLGARPTDTDVHIPGEYHQRPQRDTTQAPTGDAPASTSDSSSPQVSDEDLKTLCGLLDEPTTQALKNLYETVSKAGKTRLDPRTNSVKFPPMERSQRGKIHQEIRRIFQSRLETETGGDGIITAVPANPFTKNSRAGGQRHRSTQPSFKKMGGDYLHFTLYKENKDTMDAVNQIARMLKVKANNFGFAGTKDRRAATVQRISVFRAKHQTLDFLNSLIPAIKIGDYKYSKYPIQLGDHGGNEFKITVKNISVSRGQGCSLKRRVQMTTQAVEFAVSEMAKYGFINYFGLQRFGTHFVGTHELGKMLLMEDYDAVIDGILHVDAEYMSQVMSGSIEETPANRDEINRVRAIIQWKTTKNSKAALQYMPKRFGSEMNVISHLAKNPRDPQGAILTITRGMRNLYLHAYQSYVWNHAVSHRWAKYGSKVIPGDLVLVTSEKAAVEVAEDGGDAQASDEPQFQRARHLTEAEVQSGKYTVFDLVLPCPGYDVIYPDNDTGEFYVEFMSRPENGRLNPHQMRRAKKDFSLSGAYRHIVGRFIGEPKWEVRTYTDDNEQMRPTDANLIEQRKAELKAQEITKDPEGLAATIGWNTFAANPAVQDDKIDAERRRQMKENPEVEPRVNEVWVQRSEDGSLKRIKTKHEVLPVESQSKEPARSTASSGGAPLFADDTEGEGKQPAKPVAPDRQPTVPESGNAGFAATPKTPKSELLAPCAKAEVPTPEALALQNALAMKALNKHLQDPALAIPSTKTAAAAEGPETSKTASRPNSSGSERGAGIQDASIEKESTPASALPKAEWFKKRPDDRMSSQAVESFIQKDLSGVDESTIKIAVILEFCLNSSAYATVVLRELMAEVEPEKEGSPLNPS</sequence>
<dbReference type="Gene3D" id="3.30.2350.20">
    <property type="entry name" value="TruD, catalytic domain"/>
    <property type="match status" value="3"/>
</dbReference>
<dbReference type="Proteomes" id="UP001265746">
    <property type="component" value="Unassembled WGS sequence"/>
</dbReference>
<feature type="region of interest" description="Disordered" evidence="3">
    <location>
        <begin position="220"/>
        <end position="248"/>
    </location>
</feature>
<feature type="compositionally biased region" description="Low complexity" evidence="3">
    <location>
        <begin position="131"/>
        <end position="144"/>
    </location>
</feature>
<keyword evidence="6" id="KW-1185">Reference proteome</keyword>
<dbReference type="PANTHER" id="PTHR13326">
    <property type="entry name" value="TRNA PSEUDOURIDINE SYNTHASE D"/>
    <property type="match status" value="1"/>
</dbReference>
<dbReference type="GO" id="GO:0009982">
    <property type="term" value="F:pseudouridine synthase activity"/>
    <property type="evidence" value="ECO:0007669"/>
    <property type="project" value="InterPro"/>
</dbReference>
<evidence type="ECO:0000313" key="5">
    <source>
        <dbReference type="EMBL" id="KAK2605018.1"/>
    </source>
</evidence>
<feature type="compositionally biased region" description="Polar residues" evidence="3">
    <location>
        <begin position="858"/>
        <end position="870"/>
    </location>
</feature>
<dbReference type="SUPFAM" id="SSF55120">
    <property type="entry name" value="Pseudouridine synthase"/>
    <property type="match status" value="1"/>
</dbReference>
<dbReference type="InterPro" id="IPR042214">
    <property type="entry name" value="TruD_catalytic"/>
</dbReference>
<evidence type="ECO:0000256" key="3">
    <source>
        <dbReference type="SAM" id="MobiDB-lite"/>
    </source>
</evidence>
<dbReference type="InterPro" id="IPR001656">
    <property type="entry name" value="PsdUridine_synth_TruD"/>
</dbReference>
<dbReference type="AlphaFoldDB" id="A0AAD9W1V1"/>
<feature type="compositionally biased region" description="Low complexity" evidence="3">
    <location>
        <begin position="1"/>
        <end position="21"/>
    </location>
</feature>
<feature type="domain" description="TRUD" evidence="4">
    <location>
        <begin position="383"/>
        <end position="636"/>
    </location>
</feature>
<dbReference type="EMBL" id="JAUJFL010000004">
    <property type="protein sequence ID" value="KAK2605018.1"/>
    <property type="molecule type" value="Genomic_DNA"/>
</dbReference>
<dbReference type="PIRSF" id="PIRSF037016">
    <property type="entry name" value="Pseudouridin_synth_euk_prd"/>
    <property type="match status" value="1"/>
</dbReference>
<feature type="compositionally biased region" description="Basic and acidic residues" evidence="3">
    <location>
        <begin position="735"/>
        <end position="753"/>
    </location>
</feature>
<organism evidence="5 6">
    <name type="scientific">Phomopsis amygdali</name>
    <name type="common">Fusicoccum amygdali</name>
    <dbReference type="NCBI Taxonomy" id="1214568"/>
    <lineage>
        <taxon>Eukaryota</taxon>
        <taxon>Fungi</taxon>
        <taxon>Dikarya</taxon>
        <taxon>Ascomycota</taxon>
        <taxon>Pezizomycotina</taxon>
        <taxon>Sordariomycetes</taxon>
        <taxon>Sordariomycetidae</taxon>
        <taxon>Diaporthales</taxon>
        <taxon>Diaporthaceae</taxon>
        <taxon>Diaporthe</taxon>
    </lineage>
</organism>
<comment type="similarity">
    <text evidence="1">Belongs to the pseudouridine synthase TruD family.</text>
</comment>
<dbReference type="InterPro" id="IPR011760">
    <property type="entry name" value="PsdUridine_synth_TruD_insert"/>
</dbReference>
<keyword evidence="2" id="KW-0413">Isomerase</keyword>
<feature type="compositionally biased region" description="Basic residues" evidence="3">
    <location>
        <begin position="25"/>
        <end position="34"/>
    </location>
</feature>
<feature type="region of interest" description="Disordered" evidence="3">
    <location>
        <begin position="181"/>
        <end position="201"/>
    </location>
</feature>
<dbReference type="GO" id="GO:0003723">
    <property type="term" value="F:RNA binding"/>
    <property type="evidence" value="ECO:0007669"/>
    <property type="project" value="InterPro"/>
</dbReference>
<name>A0AAD9W1V1_PHOAM</name>
<evidence type="ECO:0000256" key="1">
    <source>
        <dbReference type="ARBA" id="ARBA00007953"/>
    </source>
</evidence>
<reference evidence="5" key="1">
    <citation type="submission" date="2023-06" db="EMBL/GenBank/DDBJ databases">
        <authorList>
            <person name="Noh H."/>
        </authorList>
    </citation>
    <scope>NUCLEOTIDE SEQUENCE</scope>
    <source>
        <strain evidence="5">DUCC20226</strain>
    </source>
</reference>
<feature type="compositionally biased region" description="Basic and acidic residues" evidence="3">
    <location>
        <begin position="112"/>
        <end position="124"/>
    </location>
</feature>
<dbReference type="CDD" id="cd02576">
    <property type="entry name" value="PseudoU_synth_ScPUS7"/>
    <property type="match status" value="1"/>
</dbReference>
<dbReference type="Pfam" id="PF01142">
    <property type="entry name" value="TruD"/>
    <property type="match status" value="1"/>
</dbReference>
<dbReference type="GO" id="GO:0005634">
    <property type="term" value="C:nucleus"/>
    <property type="evidence" value="ECO:0007669"/>
    <property type="project" value="TreeGrafter"/>
</dbReference>
<dbReference type="InterPro" id="IPR020103">
    <property type="entry name" value="PsdUridine_synth_cat_dom_sf"/>
</dbReference>
<accession>A0AAD9W1V1</accession>
<protein>
    <recommendedName>
        <fullName evidence="4">TRUD domain-containing protein</fullName>
    </recommendedName>
</protein>
<feature type="region of interest" description="Disordered" evidence="3">
    <location>
        <begin position="844"/>
        <end position="902"/>
    </location>
</feature>
<gene>
    <name evidence="5" type="ORF">N8I77_007898</name>
</gene>
<proteinExistence type="inferred from homology"/>
<dbReference type="PANTHER" id="PTHR13326:SF21">
    <property type="entry name" value="PSEUDOURIDYLATE SYNTHASE PUS7L"/>
    <property type="match status" value="1"/>
</dbReference>
<dbReference type="GO" id="GO:0001522">
    <property type="term" value="P:pseudouridine synthesis"/>
    <property type="evidence" value="ECO:0007669"/>
    <property type="project" value="InterPro"/>
</dbReference>
<evidence type="ECO:0000259" key="4">
    <source>
        <dbReference type="PROSITE" id="PS50984"/>
    </source>
</evidence>
<feature type="region of interest" description="Disordered" evidence="3">
    <location>
        <begin position="1"/>
        <end position="49"/>
    </location>
</feature>
<dbReference type="PROSITE" id="PS50984">
    <property type="entry name" value="TRUD"/>
    <property type="match status" value="1"/>
</dbReference>